<sequence>MKVSFVILFLVALMAAAQVIVVFGRGIEHHLAETNSCFDCDKCPKTGCYHYGVPGKPYKVACC</sequence>
<evidence type="ECO:0000256" key="1">
    <source>
        <dbReference type="SAM" id="SignalP"/>
    </source>
</evidence>
<name>A0AAP0I7L3_9MAGN</name>
<gene>
    <name evidence="2" type="ORF">Sjap_018209</name>
</gene>
<feature type="signal peptide" evidence="1">
    <location>
        <begin position="1"/>
        <end position="24"/>
    </location>
</feature>
<proteinExistence type="predicted"/>
<feature type="chain" id="PRO_5042884320" evidence="1">
    <location>
        <begin position="25"/>
        <end position="63"/>
    </location>
</feature>
<reference evidence="2 3" key="1">
    <citation type="submission" date="2024-01" db="EMBL/GenBank/DDBJ databases">
        <title>Genome assemblies of Stephania.</title>
        <authorList>
            <person name="Yang L."/>
        </authorList>
    </citation>
    <scope>NUCLEOTIDE SEQUENCE [LARGE SCALE GENOMIC DNA]</scope>
    <source>
        <strain evidence="2">QJT</strain>
        <tissue evidence="2">Leaf</tissue>
    </source>
</reference>
<keyword evidence="1" id="KW-0732">Signal</keyword>
<evidence type="ECO:0000313" key="3">
    <source>
        <dbReference type="Proteomes" id="UP001417504"/>
    </source>
</evidence>
<comment type="caution">
    <text evidence="2">The sequence shown here is derived from an EMBL/GenBank/DDBJ whole genome shotgun (WGS) entry which is preliminary data.</text>
</comment>
<evidence type="ECO:0000313" key="2">
    <source>
        <dbReference type="EMBL" id="KAK9110149.1"/>
    </source>
</evidence>
<keyword evidence="3" id="KW-1185">Reference proteome</keyword>
<dbReference type="EMBL" id="JBBNAE010000007">
    <property type="protein sequence ID" value="KAK9110149.1"/>
    <property type="molecule type" value="Genomic_DNA"/>
</dbReference>
<protein>
    <submittedName>
        <fullName evidence="2">Uncharacterized protein</fullName>
    </submittedName>
</protein>
<dbReference type="Proteomes" id="UP001417504">
    <property type="component" value="Unassembled WGS sequence"/>
</dbReference>
<accession>A0AAP0I7L3</accession>
<dbReference type="AlphaFoldDB" id="A0AAP0I7L3"/>
<organism evidence="2 3">
    <name type="scientific">Stephania japonica</name>
    <dbReference type="NCBI Taxonomy" id="461633"/>
    <lineage>
        <taxon>Eukaryota</taxon>
        <taxon>Viridiplantae</taxon>
        <taxon>Streptophyta</taxon>
        <taxon>Embryophyta</taxon>
        <taxon>Tracheophyta</taxon>
        <taxon>Spermatophyta</taxon>
        <taxon>Magnoliopsida</taxon>
        <taxon>Ranunculales</taxon>
        <taxon>Menispermaceae</taxon>
        <taxon>Menispermoideae</taxon>
        <taxon>Cissampelideae</taxon>
        <taxon>Stephania</taxon>
    </lineage>
</organism>